<feature type="chain" id="PRO_5047069561" description="Por secretion system C-terminal sorting domain-containing protein" evidence="1">
    <location>
        <begin position="23"/>
        <end position="447"/>
    </location>
</feature>
<organism evidence="2 3">
    <name type="scientific">Pseudopedobacter beijingensis</name>
    <dbReference type="NCBI Taxonomy" id="1207056"/>
    <lineage>
        <taxon>Bacteria</taxon>
        <taxon>Pseudomonadati</taxon>
        <taxon>Bacteroidota</taxon>
        <taxon>Sphingobacteriia</taxon>
        <taxon>Sphingobacteriales</taxon>
        <taxon>Sphingobacteriaceae</taxon>
        <taxon>Pseudopedobacter</taxon>
    </lineage>
</organism>
<dbReference type="Proteomes" id="UP001597118">
    <property type="component" value="Unassembled WGS sequence"/>
</dbReference>
<gene>
    <name evidence="2" type="ORF">ACFSAH_12980</name>
</gene>
<keyword evidence="1" id="KW-0732">Signal</keyword>
<name>A0ABW4IFL4_9SPHI</name>
<evidence type="ECO:0000256" key="1">
    <source>
        <dbReference type="SAM" id="SignalP"/>
    </source>
</evidence>
<accession>A0ABW4IFL4</accession>
<evidence type="ECO:0000313" key="2">
    <source>
        <dbReference type="EMBL" id="MFD1630797.1"/>
    </source>
</evidence>
<dbReference type="Gene3D" id="2.60.40.10">
    <property type="entry name" value="Immunoglobulins"/>
    <property type="match status" value="1"/>
</dbReference>
<evidence type="ECO:0008006" key="4">
    <source>
        <dbReference type="Google" id="ProtNLM"/>
    </source>
</evidence>
<proteinExistence type="predicted"/>
<comment type="caution">
    <text evidence="2">The sequence shown here is derived from an EMBL/GenBank/DDBJ whole genome shotgun (WGS) entry which is preliminary data.</text>
</comment>
<sequence>MKKLLLLSFGLCLLNYVANAQAFIENFESYSVGSLVGQGNWVANTKYSGVPIKVEDFGAAHGGKVVHIKPGGVAGDGPVIPFNNSSLNLATTGTGTIYVSFLVQFNALPTGANGNYFFYLADMSSDPNNTDGRGRLYAKPDPTASGKFAFGAIASSNVVGDITYTPYIYEIGKTYLIIEKYTKYTGSGGTSKIGTDNLSLWISETTISGGETSPTVISEKEADGTATVSKKEISGVGFRTMESSYDIVIDNIKVDLSWSNVLSPVVPLPVKLTSFTGQNQNNHIQLNWATASEQGNSHFEVLRSGDGKNFNVLTTVSGKGTTTQISNYSYIDANPLPGTNYYQLRQVDYDGKSENSGIIAIKNTLQIAKMSVSTSSDQDYIKLFIMSAVDEVAEVRINGVSGNRITSQKTILKKGGNIIQLPLKTLNGIYMVDLISTTQHLSTKFVK</sequence>
<keyword evidence="3" id="KW-1185">Reference proteome</keyword>
<dbReference type="InterPro" id="IPR013783">
    <property type="entry name" value="Ig-like_fold"/>
</dbReference>
<protein>
    <recommendedName>
        <fullName evidence="4">Por secretion system C-terminal sorting domain-containing protein</fullName>
    </recommendedName>
</protein>
<evidence type="ECO:0000313" key="3">
    <source>
        <dbReference type="Proteomes" id="UP001597118"/>
    </source>
</evidence>
<dbReference type="EMBL" id="JBHUDG010000020">
    <property type="protein sequence ID" value="MFD1630797.1"/>
    <property type="molecule type" value="Genomic_DNA"/>
</dbReference>
<dbReference type="RefSeq" id="WP_379663176.1">
    <property type="nucleotide sequence ID" value="NZ_JBHUDG010000020.1"/>
</dbReference>
<reference evidence="3" key="1">
    <citation type="journal article" date="2019" name="Int. J. Syst. Evol. Microbiol.">
        <title>The Global Catalogue of Microorganisms (GCM) 10K type strain sequencing project: providing services to taxonomists for standard genome sequencing and annotation.</title>
        <authorList>
            <consortium name="The Broad Institute Genomics Platform"/>
            <consortium name="The Broad Institute Genome Sequencing Center for Infectious Disease"/>
            <person name="Wu L."/>
            <person name="Ma J."/>
        </authorList>
    </citation>
    <scope>NUCLEOTIDE SEQUENCE [LARGE SCALE GENOMIC DNA]</scope>
    <source>
        <strain evidence="3">CCUG 53762</strain>
    </source>
</reference>
<feature type="signal peptide" evidence="1">
    <location>
        <begin position="1"/>
        <end position="22"/>
    </location>
</feature>